<comment type="function">
    <text evidence="5">Catalyzes the formation of 2'O-methylated cytidine (Cm32) or 2'O-methylated uridine (Um32) at position 32 in tRNA.</text>
</comment>
<dbReference type="InterPro" id="IPR029028">
    <property type="entry name" value="Alpha/beta_knot_MTases"/>
</dbReference>
<dbReference type="PIRSF" id="PIRSF004808">
    <property type="entry name" value="LasT"/>
    <property type="match status" value="1"/>
</dbReference>
<dbReference type="PANTHER" id="PTHR42786">
    <property type="entry name" value="TRNA/RRNA METHYLTRANSFERASE"/>
    <property type="match status" value="1"/>
</dbReference>
<evidence type="ECO:0000259" key="7">
    <source>
        <dbReference type="Pfam" id="PF00588"/>
    </source>
</evidence>
<comment type="similarity">
    <text evidence="1">Belongs to the class IV-like SAM-binding methyltransferase superfamily. RNA methyltransferase TrmH family.</text>
</comment>
<dbReference type="GO" id="GO:0008168">
    <property type="term" value="F:methyltransferase activity"/>
    <property type="evidence" value="ECO:0007669"/>
    <property type="project" value="UniProtKB-KW"/>
</dbReference>
<feature type="region of interest" description="Disordered" evidence="6">
    <location>
        <begin position="249"/>
        <end position="271"/>
    </location>
</feature>
<comment type="subunit">
    <text evidence="5">Homodimer.</text>
</comment>
<keyword evidence="9" id="KW-1185">Reference proteome</keyword>
<keyword evidence="2 5" id="KW-0489">Methyltransferase</keyword>
<dbReference type="Pfam" id="PF00588">
    <property type="entry name" value="SpoU_methylase"/>
    <property type="match status" value="1"/>
</dbReference>
<dbReference type="GO" id="GO:0032259">
    <property type="term" value="P:methylation"/>
    <property type="evidence" value="ECO:0007669"/>
    <property type="project" value="UniProtKB-KW"/>
</dbReference>
<dbReference type="EC" id="2.1.1.200" evidence="5"/>
<name>A0ABY9R810_9BACT</name>
<comment type="subcellular location">
    <subcellularLocation>
        <location evidence="5">Cytoplasm</location>
    </subcellularLocation>
</comment>
<dbReference type="NCBIfam" id="TIGR00050">
    <property type="entry name" value="rRNA_methyl_1"/>
    <property type="match status" value="1"/>
</dbReference>
<protein>
    <recommendedName>
        <fullName evidence="5">tRNA (cytidine/uridine-2'-O-)-methyltransferase TrmJ</fullName>
        <ecNumber evidence="5">2.1.1.200</ecNumber>
    </recommendedName>
    <alternativeName>
        <fullName evidence="5">tRNA (cytidine(32)/uridine(32)-2'-O)-methyltransferase</fullName>
    </alternativeName>
    <alternativeName>
        <fullName evidence="5">tRNA Cm32/Um32 methyltransferase</fullName>
    </alternativeName>
</protein>
<reference evidence="8" key="1">
    <citation type="submission" date="2023-09" db="EMBL/GenBank/DDBJ databases">
        <authorList>
            <consortium name="CW5 consortium"/>
            <person name="Lu C.-W."/>
        </authorList>
    </citation>
    <scope>NUCLEOTIDE SEQUENCE</scope>
    <source>
        <strain evidence="8">KPS</strain>
    </source>
</reference>
<dbReference type="InterPro" id="IPR029026">
    <property type="entry name" value="tRNA_m1G_MTases_N"/>
</dbReference>
<evidence type="ECO:0000256" key="2">
    <source>
        <dbReference type="ARBA" id="ARBA00022603"/>
    </source>
</evidence>
<feature type="domain" description="tRNA/rRNA methyltransferase SpoU type" evidence="7">
    <location>
        <begin position="5"/>
        <end position="161"/>
    </location>
</feature>
<keyword evidence="5" id="KW-0963">Cytoplasm</keyword>
<accession>A0ABY9R810</accession>
<dbReference type="InterPro" id="IPR001537">
    <property type="entry name" value="SpoU_MeTrfase"/>
</dbReference>
<dbReference type="RefSeq" id="WP_309542668.1">
    <property type="nucleotide sequence ID" value="NZ_CP133659.1"/>
</dbReference>
<comment type="catalytic activity">
    <reaction evidence="5">
        <text>cytidine(32) in tRNA + S-adenosyl-L-methionine = 2'-O-methylcytidine(32) in tRNA + S-adenosyl-L-homocysteine + H(+)</text>
        <dbReference type="Rhea" id="RHEA:42932"/>
        <dbReference type="Rhea" id="RHEA-COMP:10288"/>
        <dbReference type="Rhea" id="RHEA-COMP:10289"/>
        <dbReference type="ChEBI" id="CHEBI:15378"/>
        <dbReference type="ChEBI" id="CHEBI:57856"/>
        <dbReference type="ChEBI" id="CHEBI:59789"/>
        <dbReference type="ChEBI" id="CHEBI:74495"/>
        <dbReference type="ChEBI" id="CHEBI:82748"/>
        <dbReference type="EC" id="2.1.1.200"/>
    </reaction>
</comment>
<dbReference type="SUPFAM" id="SSF75217">
    <property type="entry name" value="alpha/beta knot"/>
    <property type="match status" value="1"/>
</dbReference>
<sequence>MLHNLTVVLVKTRFPENVGMVARACANMGARNIVLVDPERWSEADGDPAKAVPLATPKGQDILSGVRVVATLAEAVADCAVVFGTTARTGGWRRELLSPERAAAEACPVLAGGDRVAVVFGPEDRGLTNDEIEHCHRLLTIPTAPEASSLNLAQAVLVVLYECLKGASAHPFRPGPAPDSRLANHAELELLHDTLRDTLLAIDYLRADNPDYFMMPVRRFLGRTRLRRHEFDLVMGVCRQVKRMAALAHATPATEGTTPEGSLPDDTGNVN</sequence>
<comment type="catalytic activity">
    <reaction evidence="5">
        <text>uridine(32) in tRNA + S-adenosyl-L-methionine = 2'-O-methyluridine(32) in tRNA + S-adenosyl-L-homocysteine + H(+)</text>
        <dbReference type="Rhea" id="RHEA:42936"/>
        <dbReference type="Rhea" id="RHEA-COMP:10107"/>
        <dbReference type="Rhea" id="RHEA-COMP:10290"/>
        <dbReference type="ChEBI" id="CHEBI:15378"/>
        <dbReference type="ChEBI" id="CHEBI:57856"/>
        <dbReference type="ChEBI" id="CHEBI:59789"/>
        <dbReference type="ChEBI" id="CHEBI:65315"/>
        <dbReference type="ChEBI" id="CHEBI:74478"/>
        <dbReference type="EC" id="2.1.1.200"/>
    </reaction>
</comment>
<gene>
    <name evidence="5" type="primary">trmJ</name>
    <name evidence="8" type="ORF">KPS_001425</name>
</gene>
<proteinExistence type="inferred from homology"/>
<evidence type="ECO:0000313" key="9">
    <source>
        <dbReference type="Proteomes" id="UP001180616"/>
    </source>
</evidence>
<keyword evidence="5" id="KW-0819">tRNA processing</keyword>
<evidence type="ECO:0000256" key="1">
    <source>
        <dbReference type="ARBA" id="ARBA00007228"/>
    </source>
</evidence>
<evidence type="ECO:0000256" key="6">
    <source>
        <dbReference type="SAM" id="MobiDB-lite"/>
    </source>
</evidence>
<dbReference type="Gene3D" id="3.40.1280.10">
    <property type="match status" value="1"/>
</dbReference>
<dbReference type="CDD" id="cd18093">
    <property type="entry name" value="SpoU-like_TrmJ"/>
    <property type="match status" value="1"/>
</dbReference>
<evidence type="ECO:0000313" key="8">
    <source>
        <dbReference type="EMBL" id="WMW66809.1"/>
    </source>
</evidence>
<organism evidence="8 9">
    <name type="scientific">Nitratidesulfovibrio liaohensis</name>
    <dbReference type="NCBI Taxonomy" id="2604158"/>
    <lineage>
        <taxon>Bacteria</taxon>
        <taxon>Pseudomonadati</taxon>
        <taxon>Thermodesulfobacteriota</taxon>
        <taxon>Desulfovibrionia</taxon>
        <taxon>Desulfovibrionales</taxon>
        <taxon>Desulfovibrionaceae</taxon>
        <taxon>Nitratidesulfovibrio</taxon>
    </lineage>
</organism>
<keyword evidence="4 5" id="KW-0949">S-adenosyl-L-methionine</keyword>
<dbReference type="PANTHER" id="PTHR42786:SF2">
    <property type="entry name" value="TRNA (CYTIDINE_URIDINE-2'-O-)-METHYLTRANSFERASE TRMJ"/>
    <property type="match status" value="1"/>
</dbReference>
<evidence type="ECO:0000256" key="5">
    <source>
        <dbReference type="RuleBase" id="RU362024"/>
    </source>
</evidence>
<keyword evidence="3" id="KW-0808">Transferase</keyword>
<dbReference type="Proteomes" id="UP001180616">
    <property type="component" value="Chromosome"/>
</dbReference>
<dbReference type="EMBL" id="CP133659">
    <property type="protein sequence ID" value="WMW66809.1"/>
    <property type="molecule type" value="Genomic_DNA"/>
</dbReference>
<dbReference type="Gene3D" id="1.10.8.590">
    <property type="match status" value="1"/>
</dbReference>
<evidence type="ECO:0000256" key="3">
    <source>
        <dbReference type="ARBA" id="ARBA00022679"/>
    </source>
</evidence>
<evidence type="ECO:0000256" key="4">
    <source>
        <dbReference type="ARBA" id="ARBA00022691"/>
    </source>
</evidence>
<dbReference type="InterPro" id="IPR004384">
    <property type="entry name" value="RNA_MeTrfase_TrmJ/LasT"/>
</dbReference>